<accession>A0A4P9WLI9</accession>
<evidence type="ECO:0000313" key="2">
    <source>
        <dbReference type="EMBL" id="RKO93744.1"/>
    </source>
</evidence>
<dbReference type="Proteomes" id="UP000269721">
    <property type="component" value="Unassembled WGS sequence"/>
</dbReference>
<proteinExistence type="predicted"/>
<keyword evidence="3" id="KW-1185">Reference proteome</keyword>
<dbReference type="AlphaFoldDB" id="A0A4P9WLI9"/>
<feature type="transmembrane region" description="Helical" evidence="1">
    <location>
        <begin position="611"/>
        <end position="633"/>
    </location>
</feature>
<feature type="transmembrane region" description="Helical" evidence="1">
    <location>
        <begin position="245"/>
        <end position="265"/>
    </location>
</feature>
<reference evidence="3" key="1">
    <citation type="journal article" date="2018" name="Nat. Microbiol.">
        <title>Leveraging single-cell genomics to expand the fungal tree of life.</title>
        <authorList>
            <person name="Ahrendt S.R."/>
            <person name="Quandt C.A."/>
            <person name="Ciobanu D."/>
            <person name="Clum A."/>
            <person name="Salamov A."/>
            <person name="Andreopoulos B."/>
            <person name="Cheng J.F."/>
            <person name="Woyke T."/>
            <person name="Pelin A."/>
            <person name="Henrissat B."/>
            <person name="Reynolds N.K."/>
            <person name="Benny G.L."/>
            <person name="Smith M.E."/>
            <person name="James T.Y."/>
            <person name="Grigoriev I.V."/>
        </authorList>
    </citation>
    <scope>NUCLEOTIDE SEQUENCE [LARGE SCALE GENOMIC DNA]</scope>
</reference>
<gene>
    <name evidence="2" type="ORF">BDK51DRAFT_48846</name>
</gene>
<keyword evidence="1" id="KW-1133">Transmembrane helix</keyword>
<evidence type="ECO:0000256" key="1">
    <source>
        <dbReference type="SAM" id="Phobius"/>
    </source>
</evidence>
<protein>
    <submittedName>
        <fullName evidence="2">Uncharacterized protein</fullName>
    </submittedName>
</protein>
<evidence type="ECO:0000313" key="3">
    <source>
        <dbReference type="Proteomes" id="UP000269721"/>
    </source>
</evidence>
<feature type="transmembrane region" description="Helical" evidence="1">
    <location>
        <begin position="203"/>
        <end position="225"/>
    </location>
</feature>
<keyword evidence="1" id="KW-0472">Membrane</keyword>
<dbReference type="EMBL" id="KZ994129">
    <property type="protein sequence ID" value="RKO93744.1"/>
    <property type="molecule type" value="Genomic_DNA"/>
</dbReference>
<name>A0A4P9WLI9_9FUNG</name>
<keyword evidence="1" id="KW-0812">Transmembrane</keyword>
<sequence length="707" mass="76545">MRMDDGGFVEREWARRRNGAAMTADSRSLGVVKICEFRLLVDTRGCAGIPPLLVDRIDLVDMGCATLLAVHGPRQGQAFDLFTSFRLSYGNGGLLPPSTYSDAAPLELTSLSCQSKANACAFERGAVQFHDVRHFTLSRAPLHVCRSVACLRVPARVCVFDTSILPIPKSAIPPSQAPPRHHKHILPPPLLLISDMIYEADQLVFLVLLDCLSVCTLTAVYFLLIKATGKLTSATLDLKFANIQYPTALAFLSTILSLLLAPLLARISMVIFWDAARQGVTVRAAEALWKQDPLGFGEVVFRRVPGRTRFGVVLFIVLFVGTNLVGTFLQSSLSTTGRIYYYAFPPDVTSADLGNADVGQGTLQNLAADRFTLDGTSIADHNATEASSIYTASTAFAGVHQQWDFITCPGAPTASGTVCPQSVPVALLINTTCTPVPPANNFNVGSYSSPRITYTDPHNGSTIAPTPAATLSVNYSYLMSLDFSFTSGNTVYPFSCNFSVGNGTISNDPVTQINVTSFEPFTEHYVGVDNFFAGFFVLLQQQLVTLSTVGDGNLPPPVVLEIQYASNITEYVRLVGIGYSLGVIQHFFPDPTSLPCPSCPSVEYTPVLRSFEIVCGFVAILAVVAMAAVWFELHNFRVWTGRSLGRLLLAGGTEAFKTVPRPKNLRESSIAEVLHSSLITFEHASGDPLMRFAVRSADPSIELETLV</sequence>
<feature type="transmembrane region" description="Helical" evidence="1">
    <location>
        <begin position="310"/>
        <end position="329"/>
    </location>
</feature>
<organism evidence="2 3">
    <name type="scientific">Blyttiomyces helicus</name>
    <dbReference type="NCBI Taxonomy" id="388810"/>
    <lineage>
        <taxon>Eukaryota</taxon>
        <taxon>Fungi</taxon>
        <taxon>Fungi incertae sedis</taxon>
        <taxon>Chytridiomycota</taxon>
        <taxon>Chytridiomycota incertae sedis</taxon>
        <taxon>Chytridiomycetes</taxon>
        <taxon>Chytridiomycetes incertae sedis</taxon>
        <taxon>Blyttiomyces</taxon>
    </lineage>
</organism>